<feature type="compositionally biased region" description="Basic and acidic residues" evidence="1">
    <location>
        <begin position="13"/>
        <end position="22"/>
    </location>
</feature>
<dbReference type="EMBL" id="LT670849">
    <property type="protein sequence ID" value="SHN79271.1"/>
    <property type="molecule type" value="Genomic_DNA"/>
</dbReference>
<dbReference type="AlphaFoldDB" id="A0A1M7U8A7"/>
<dbReference type="InterPro" id="IPR011990">
    <property type="entry name" value="TPR-like_helical_dom_sf"/>
</dbReference>
<feature type="region of interest" description="Disordered" evidence="1">
    <location>
        <begin position="1"/>
        <end position="24"/>
    </location>
</feature>
<evidence type="ECO:0000256" key="1">
    <source>
        <dbReference type="SAM" id="MobiDB-lite"/>
    </source>
</evidence>
<sequence length="302" mass="31281">MEDDAPRYPSYKPDTELYDERPAAGLSVTPYQLRPSAQAERSVPLFLSDRDGVPDPSEYASRPAAKVKLGSYYTSRILAGAVGGAILAGLAALVTSDSARDVIASAKASSAAALSVASVVMQPSATPPKTADIKAADIKMADIQLKEPASPSAPDGQAAAPGSITVAAVTPTRDDIKTAYQGALQGSTPQAATAPEVVAPADPVIHRLDASEIASLLKRGDGLIASGDVAAARLVLRRAAEAGDARAAMMLAGTYDPTVLEKLGVHGVVPDLAMARSWYEKARRFGAPEASSQLDRLANRQH</sequence>
<dbReference type="SUPFAM" id="SSF81901">
    <property type="entry name" value="HCP-like"/>
    <property type="match status" value="1"/>
</dbReference>
<proteinExistence type="predicted"/>
<evidence type="ECO:0000313" key="2">
    <source>
        <dbReference type="EMBL" id="SHN79271.1"/>
    </source>
</evidence>
<dbReference type="OrthoDB" id="7284792at2"/>
<dbReference type="RefSeq" id="WP_072820275.1">
    <property type="nucleotide sequence ID" value="NZ_LT670849.1"/>
</dbReference>
<evidence type="ECO:0000313" key="3">
    <source>
        <dbReference type="Proteomes" id="UP000184096"/>
    </source>
</evidence>
<gene>
    <name evidence="2" type="ORF">SAMN05444170_3973</name>
</gene>
<dbReference type="Gene3D" id="1.25.40.10">
    <property type="entry name" value="Tetratricopeptide repeat domain"/>
    <property type="match status" value="1"/>
</dbReference>
<dbReference type="Proteomes" id="UP000184096">
    <property type="component" value="Chromosome I"/>
</dbReference>
<accession>A0A1M7U8A7</accession>
<keyword evidence="3" id="KW-1185">Reference proteome</keyword>
<organism evidence="2 3">
    <name type="scientific">Bradyrhizobium erythrophlei</name>
    <dbReference type="NCBI Taxonomy" id="1437360"/>
    <lineage>
        <taxon>Bacteria</taxon>
        <taxon>Pseudomonadati</taxon>
        <taxon>Pseudomonadota</taxon>
        <taxon>Alphaproteobacteria</taxon>
        <taxon>Hyphomicrobiales</taxon>
        <taxon>Nitrobacteraceae</taxon>
        <taxon>Bradyrhizobium</taxon>
    </lineage>
</organism>
<evidence type="ECO:0008006" key="4">
    <source>
        <dbReference type="Google" id="ProtNLM"/>
    </source>
</evidence>
<protein>
    <recommendedName>
        <fullName evidence="4">Sel1 repeat-containing protein</fullName>
    </recommendedName>
</protein>
<reference evidence="3" key="1">
    <citation type="submission" date="2016-11" db="EMBL/GenBank/DDBJ databases">
        <authorList>
            <person name="Varghese N."/>
            <person name="Submissions S."/>
        </authorList>
    </citation>
    <scope>NUCLEOTIDE SEQUENCE [LARGE SCALE GENOMIC DNA]</scope>
    <source>
        <strain evidence="3">GAS401</strain>
    </source>
</reference>
<name>A0A1M7U8A7_9BRAD</name>